<feature type="region of interest" description="Disordered" evidence="1">
    <location>
        <begin position="372"/>
        <end position="402"/>
    </location>
</feature>
<dbReference type="OMA" id="FRFNYHS"/>
<dbReference type="InterPro" id="IPR009091">
    <property type="entry name" value="RCC1/BLIP-II"/>
</dbReference>
<dbReference type="Pfam" id="PF13540">
    <property type="entry name" value="RCC1_2"/>
    <property type="match status" value="2"/>
</dbReference>
<evidence type="ECO:0008006" key="4">
    <source>
        <dbReference type="Google" id="ProtNLM"/>
    </source>
</evidence>
<feature type="region of interest" description="Disordered" evidence="1">
    <location>
        <begin position="574"/>
        <end position="593"/>
    </location>
</feature>
<dbReference type="AlphaFoldDB" id="A0A0D9QFU9"/>
<organism evidence="2 3">
    <name type="scientific">Plasmodium fragile</name>
    <dbReference type="NCBI Taxonomy" id="5857"/>
    <lineage>
        <taxon>Eukaryota</taxon>
        <taxon>Sar</taxon>
        <taxon>Alveolata</taxon>
        <taxon>Apicomplexa</taxon>
        <taxon>Aconoidasida</taxon>
        <taxon>Haemosporida</taxon>
        <taxon>Plasmodiidae</taxon>
        <taxon>Plasmodium</taxon>
        <taxon>Plasmodium (Plasmodium)</taxon>
    </lineage>
</organism>
<gene>
    <name evidence="2" type="ORF">AK88_04511</name>
</gene>
<feature type="compositionally biased region" description="Basic and acidic residues" evidence="1">
    <location>
        <begin position="581"/>
        <end position="591"/>
    </location>
</feature>
<dbReference type="PANTHER" id="PTHR45982:SF1">
    <property type="entry name" value="REGULATOR OF CHROMOSOME CONDENSATION"/>
    <property type="match status" value="1"/>
</dbReference>
<dbReference type="PROSITE" id="PS00626">
    <property type="entry name" value="RCC1_2"/>
    <property type="match status" value="1"/>
</dbReference>
<protein>
    <recommendedName>
        <fullName evidence="4">Regulator of chromosome condensation</fullName>
    </recommendedName>
</protein>
<accession>A0A0D9QFU9</accession>
<dbReference type="Proteomes" id="UP000054561">
    <property type="component" value="Unassembled WGS sequence"/>
</dbReference>
<keyword evidence="3" id="KW-1185">Reference proteome</keyword>
<dbReference type="GeneID" id="24269825"/>
<evidence type="ECO:0000313" key="3">
    <source>
        <dbReference type="Proteomes" id="UP000054561"/>
    </source>
</evidence>
<name>A0A0D9QFU9_PLAFR</name>
<dbReference type="SUPFAM" id="SSF50985">
    <property type="entry name" value="RCC1/BLIP-II"/>
    <property type="match status" value="1"/>
</dbReference>
<reference evidence="2 3" key="1">
    <citation type="submission" date="2014-03" db="EMBL/GenBank/DDBJ databases">
        <title>The Genome Sequence of Plasmodium fragile nilgiri.</title>
        <authorList>
            <consortium name="The Broad Institute Genomics Platform"/>
            <consortium name="The Broad Institute Genome Sequencing Center for Infectious Disease"/>
            <person name="Neafsey D."/>
            <person name="Duraisingh M."/>
            <person name="Young S.K."/>
            <person name="Zeng Q."/>
            <person name="Gargeya S."/>
            <person name="Abouelleil A."/>
            <person name="Alvarado L."/>
            <person name="Chapman S.B."/>
            <person name="Gainer-Dewar J."/>
            <person name="Goldberg J."/>
            <person name="Griggs A."/>
            <person name="Gujja S."/>
            <person name="Hansen M."/>
            <person name="Howarth C."/>
            <person name="Imamovic A."/>
            <person name="Larimer J."/>
            <person name="Pearson M."/>
            <person name="Poon T.W."/>
            <person name="Priest M."/>
            <person name="Roberts A."/>
            <person name="Saif S."/>
            <person name="Shea T."/>
            <person name="Sykes S."/>
            <person name="Wortman J."/>
            <person name="Nusbaum C."/>
            <person name="Birren B."/>
        </authorList>
    </citation>
    <scope>NUCLEOTIDE SEQUENCE [LARGE SCALE GENOMIC DNA]</scope>
    <source>
        <strain evidence="3">nilgiri</strain>
    </source>
</reference>
<dbReference type="InterPro" id="IPR000408">
    <property type="entry name" value="Reg_chr_condens"/>
</dbReference>
<dbReference type="GO" id="GO:0005737">
    <property type="term" value="C:cytoplasm"/>
    <property type="evidence" value="ECO:0007669"/>
    <property type="project" value="TreeGrafter"/>
</dbReference>
<dbReference type="InterPro" id="IPR051553">
    <property type="entry name" value="Ran_GTPase-activating"/>
</dbReference>
<dbReference type="GO" id="GO:0005085">
    <property type="term" value="F:guanyl-nucleotide exchange factor activity"/>
    <property type="evidence" value="ECO:0007669"/>
    <property type="project" value="TreeGrafter"/>
</dbReference>
<dbReference type="PANTHER" id="PTHR45982">
    <property type="entry name" value="REGULATOR OF CHROMOSOME CONDENSATION"/>
    <property type="match status" value="1"/>
</dbReference>
<sequence>MTTQKEEALKISNVYLHRDGKLELIKELENVFIKEVFTCGHSINIFIKGKEGNKHNTFIQLDSTPLSSASSSGKSYLNISSSDINDCEFLTRDFVLYALRRKGTPSSGSSQHGDHFDHNNKGSVLQRRDIKSTTVHRGRVATWCCPLQSESSLQRGHTDITPLKENAQNYIKWLPVNTKKIFLGEFQFYGLDEENKIFTWHTDVHSKDKIIYNYQTKFVNYVNLLDKIKIDNVSCGQSHALLLSTNKNCYVMGSNDMYQVCAEKKGQKKILFYSSPQLIKLGEDVNKKVKFIAAGYSHNLICTYQNEVYGWGNNLHGQLFLEDPFVKRPTLIFDSKQWHKLMVKKRKLKRVNKTGTNSYTLAAAFNDHVAKQSGSSQPEYNDENDNPSQTPNRAQHPPHKYPQRDKFAKCIELINRDNYEYKKTKKWRDKNKFKVKKLCCGFSFSCLLLKNNNCYVVGKTNPTLASKKEKIDTLLRINKKKKIEDIFCNFFNIILVDNLKIEKICPQIIHPSSDRAIFLHLNFPLKDSLNCRVGLNHMNQDNLVSSCSQGGAFPDAKKGETPERLHLYLSYDNGSDEGFGEQDRRDHKDGSSHPFDISAHTLWEKKKKKYWTSCQFYQSEMERKLFLNLYNEHFSIQYKQCSIMLTSYNGQVLQLSPNNCALMRNIKLKIKIKKAPIQVESDNVYVLFHFTDEYNNEVFKYSKGSIRRGGNYIYTKVPSILEEDVLEGWADGTAGKHEVDEVNSAACIGGNSDTRDESDIANSCRDAPTGEDTTINTHRFTKCNVHYSLGHNFYADSLPITIIKPDILNITPNFVYIHDNSPIRINMLHLSSNFEYIYVTLSNPRLPIIRAKAYYDSEEGNFFFAVPPIPTGVFQKAQLGFITLHVSVSYNNVEYSQNEVILTISNVNPEGSMDDTNGGNNEGEG</sequence>
<evidence type="ECO:0000313" key="2">
    <source>
        <dbReference type="EMBL" id="KJP85863.1"/>
    </source>
</evidence>
<dbReference type="EMBL" id="KQ001709">
    <property type="protein sequence ID" value="KJP85863.1"/>
    <property type="molecule type" value="Genomic_DNA"/>
</dbReference>
<dbReference type="RefSeq" id="XP_012337544.1">
    <property type="nucleotide sequence ID" value="XM_012482121.1"/>
</dbReference>
<dbReference type="Gene3D" id="2.130.10.30">
    <property type="entry name" value="Regulator of chromosome condensation 1/beta-lactamase-inhibitor protein II"/>
    <property type="match status" value="1"/>
</dbReference>
<evidence type="ECO:0000256" key="1">
    <source>
        <dbReference type="SAM" id="MobiDB-lite"/>
    </source>
</evidence>
<proteinExistence type="predicted"/>
<dbReference type="VEuPathDB" id="PlasmoDB:AK88_04511"/>
<dbReference type="OrthoDB" id="8068875at2759"/>